<gene>
    <name evidence="2" type="ORF">SAMN05446037_102226</name>
</gene>
<protein>
    <submittedName>
        <fullName evidence="2">Tripartite-type tricarboxylate transporter, receptor component TctC</fullName>
    </submittedName>
</protein>
<dbReference type="Pfam" id="PF03401">
    <property type="entry name" value="TctC"/>
    <property type="match status" value="1"/>
</dbReference>
<dbReference type="Gene3D" id="3.40.190.150">
    <property type="entry name" value="Bordetella uptake gene, domain 1"/>
    <property type="match status" value="1"/>
</dbReference>
<sequence>MLLVMVLVMATVVGCDTQTTEPASSGEKEVEGQISFPERDLNGIIMWGAGGATDNVARTITPLVEKHLGKYIVLQNRTGATGAIATQYVFDQKADGYNILYGAENPQLYGVLDISKLSYDEFEAINIFGRGVAIVVVATDSKWGTLEDVLTEAKAKPGQILLGSIGPGGLPFVVSSLFKTVDDVEFNLVPFDGEGPAMTAMLGGHVDITIAGLTAAREMYRAGRVKPLAVISNEPVVGLEEIPPIGEMMPQYQPYLPWGPFYGVFVKKETPEEIKEVLREAYRKGFEDPKFQEFIVDFRAVPMGISGEEAAEFLDNWRRISAWLLYDAEGADISPETLGIERVN</sequence>
<dbReference type="PIRSF" id="PIRSF017082">
    <property type="entry name" value="YflP"/>
    <property type="match status" value="1"/>
</dbReference>
<keyword evidence="2" id="KW-0675">Receptor</keyword>
<accession>A0A239HJN5</accession>
<dbReference type="Proteomes" id="UP000198304">
    <property type="component" value="Unassembled WGS sequence"/>
</dbReference>
<dbReference type="Gene3D" id="3.40.190.10">
    <property type="entry name" value="Periplasmic binding protein-like II"/>
    <property type="match status" value="1"/>
</dbReference>
<dbReference type="PANTHER" id="PTHR42928:SF5">
    <property type="entry name" value="BLR1237 PROTEIN"/>
    <property type="match status" value="1"/>
</dbReference>
<evidence type="ECO:0000256" key="1">
    <source>
        <dbReference type="ARBA" id="ARBA00006987"/>
    </source>
</evidence>
<dbReference type="SUPFAM" id="SSF53850">
    <property type="entry name" value="Periplasmic binding protein-like II"/>
    <property type="match status" value="1"/>
</dbReference>
<name>A0A239HJN5_9FIRM</name>
<comment type="similarity">
    <text evidence="1">Belongs to the UPF0065 (bug) family.</text>
</comment>
<keyword evidence="3" id="KW-1185">Reference proteome</keyword>
<dbReference type="PANTHER" id="PTHR42928">
    <property type="entry name" value="TRICARBOXYLATE-BINDING PROTEIN"/>
    <property type="match status" value="1"/>
</dbReference>
<organism evidence="2 3">
    <name type="scientific">Anaerovirgula multivorans</name>
    <dbReference type="NCBI Taxonomy" id="312168"/>
    <lineage>
        <taxon>Bacteria</taxon>
        <taxon>Bacillati</taxon>
        <taxon>Bacillota</taxon>
        <taxon>Clostridia</taxon>
        <taxon>Peptostreptococcales</taxon>
        <taxon>Natronincolaceae</taxon>
        <taxon>Anaerovirgula</taxon>
    </lineage>
</organism>
<dbReference type="AlphaFoldDB" id="A0A239HJN5"/>
<proteinExistence type="inferred from homology"/>
<dbReference type="CDD" id="cd07012">
    <property type="entry name" value="PBP2_Bug_TTT"/>
    <property type="match status" value="1"/>
</dbReference>
<reference evidence="2 3" key="1">
    <citation type="submission" date="2017-06" db="EMBL/GenBank/DDBJ databases">
        <authorList>
            <person name="Kim H.J."/>
            <person name="Triplett B.A."/>
        </authorList>
    </citation>
    <scope>NUCLEOTIDE SEQUENCE [LARGE SCALE GENOMIC DNA]</scope>
    <source>
        <strain evidence="2 3">SCA</strain>
    </source>
</reference>
<dbReference type="EMBL" id="FZOJ01000022">
    <property type="protein sequence ID" value="SNS81278.1"/>
    <property type="molecule type" value="Genomic_DNA"/>
</dbReference>
<dbReference type="InterPro" id="IPR042100">
    <property type="entry name" value="Bug_dom1"/>
</dbReference>
<evidence type="ECO:0000313" key="2">
    <source>
        <dbReference type="EMBL" id="SNS81278.1"/>
    </source>
</evidence>
<evidence type="ECO:0000313" key="3">
    <source>
        <dbReference type="Proteomes" id="UP000198304"/>
    </source>
</evidence>
<dbReference type="InterPro" id="IPR005064">
    <property type="entry name" value="BUG"/>
</dbReference>